<dbReference type="Proteomes" id="UP001595444">
    <property type="component" value="Unassembled WGS sequence"/>
</dbReference>
<keyword evidence="1" id="KW-1277">Toxin-antitoxin system</keyword>
<dbReference type="RefSeq" id="WP_194211583.1">
    <property type="nucleotide sequence ID" value="NZ_CP061205.1"/>
</dbReference>
<organism evidence="2 3">
    <name type="scientific">Kordiimonas pumila</name>
    <dbReference type="NCBI Taxonomy" id="2161677"/>
    <lineage>
        <taxon>Bacteria</taxon>
        <taxon>Pseudomonadati</taxon>
        <taxon>Pseudomonadota</taxon>
        <taxon>Alphaproteobacteria</taxon>
        <taxon>Kordiimonadales</taxon>
        <taxon>Kordiimonadaceae</taxon>
        <taxon>Kordiimonas</taxon>
    </lineage>
</organism>
<comment type="caution">
    <text evidence="2">The sequence shown here is derived from an EMBL/GenBank/DDBJ whole genome shotgun (WGS) entry which is preliminary data.</text>
</comment>
<evidence type="ECO:0000313" key="2">
    <source>
        <dbReference type="EMBL" id="MFC3051365.1"/>
    </source>
</evidence>
<evidence type="ECO:0000256" key="1">
    <source>
        <dbReference type="ARBA" id="ARBA00022649"/>
    </source>
</evidence>
<gene>
    <name evidence="2" type="ORF">ACFOKA_05565</name>
</gene>
<evidence type="ECO:0000313" key="3">
    <source>
        <dbReference type="Proteomes" id="UP001595444"/>
    </source>
</evidence>
<dbReference type="Pfam" id="PF05016">
    <property type="entry name" value="ParE_toxin"/>
    <property type="match status" value="1"/>
</dbReference>
<dbReference type="InterPro" id="IPR035093">
    <property type="entry name" value="RelE/ParE_toxin_dom_sf"/>
</dbReference>
<dbReference type="EMBL" id="JBHRSL010000002">
    <property type="protein sequence ID" value="MFC3051365.1"/>
    <property type="molecule type" value="Genomic_DNA"/>
</dbReference>
<accession>A0ABV7D353</accession>
<sequence>MVSSGARFVFSPIADKALDKIWQYTEAEWGRAQAETYVREMMTHLGAVAEKRHVWRVLPRKLVVPLDLDMDVYMSRYGKHVIFFRELPSRKVGVLAILHEKMDMPARLAGDLRKLDAGTG</sequence>
<proteinExistence type="predicted"/>
<reference evidence="3" key="1">
    <citation type="journal article" date="2019" name="Int. J. Syst. Evol. Microbiol.">
        <title>The Global Catalogue of Microorganisms (GCM) 10K type strain sequencing project: providing services to taxonomists for standard genome sequencing and annotation.</title>
        <authorList>
            <consortium name="The Broad Institute Genomics Platform"/>
            <consortium name="The Broad Institute Genome Sequencing Center for Infectious Disease"/>
            <person name="Wu L."/>
            <person name="Ma J."/>
        </authorList>
    </citation>
    <scope>NUCLEOTIDE SEQUENCE [LARGE SCALE GENOMIC DNA]</scope>
    <source>
        <strain evidence="3">KCTC 62164</strain>
    </source>
</reference>
<dbReference type="Gene3D" id="3.30.2310.20">
    <property type="entry name" value="RelE-like"/>
    <property type="match status" value="1"/>
</dbReference>
<name>A0ABV7D353_9PROT</name>
<keyword evidence="3" id="KW-1185">Reference proteome</keyword>
<protein>
    <submittedName>
        <fullName evidence="2">Type II toxin-antitoxin system RelE/ParE family toxin</fullName>
    </submittedName>
</protein>
<dbReference type="InterPro" id="IPR007712">
    <property type="entry name" value="RelE/ParE_toxin"/>
</dbReference>